<dbReference type="SUPFAM" id="SSF101473">
    <property type="entry name" value="DhaL-like"/>
    <property type="match status" value="1"/>
</dbReference>
<evidence type="ECO:0000313" key="4">
    <source>
        <dbReference type="EMBL" id="GAA3563610.1"/>
    </source>
</evidence>
<keyword evidence="5" id="KW-1185">Reference proteome</keyword>
<dbReference type="RefSeq" id="WP_344864670.1">
    <property type="nucleotide sequence ID" value="NZ_BAAAZN010000012.1"/>
</dbReference>
<accession>A0ABP6X9Z5</accession>
<dbReference type="Gene3D" id="1.25.40.340">
    <property type="match status" value="1"/>
</dbReference>
<reference evidence="5" key="1">
    <citation type="journal article" date="2019" name="Int. J. Syst. Evol. Microbiol.">
        <title>The Global Catalogue of Microorganisms (GCM) 10K type strain sequencing project: providing services to taxonomists for standard genome sequencing and annotation.</title>
        <authorList>
            <consortium name="The Broad Institute Genomics Platform"/>
            <consortium name="The Broad Institute Genome Sequencing Center for Infectious Disease"/>
            <person name="Wu L."/>
            <person name="Ma J."/>
        </authorList>
    </citation>
    <scope>NUCLEOTIDE SEQUENCE [LARGE SCALE GENOMIC DNA]</scope>
    <source>
        <strain evidence="5">JCM 16898</strain>
    </source>
</reference>
<dbReference type="InterPro" id="IPR036117">
    <property type="entry name" value="DhaL_dom_sf"/>
</dbReference>
<evidence type="ECO:0000313" key="5">
    <source>
        <dbReference type="Proteomes" id="UP001500689"/>
    </source>
</evidence>
<feature type="domain" description="DhaL" evidence="3">
    <location>
        <begin position="2"/>
        <end position="200"/>
    </location>
</feature>
<dbReference type="NCBIfam" id="TIGR02365">
    <property type="entry name" value="dha_L_ycgS"/>
    <property type="match status" value="1"/>
</dbReference>
<evidence type="ECO:0000256" key="2">
    <source>
        <dbReference type="ARBA" id="ARBA00022777"/>
    </source>
</evidence>
<evidence type="ECO:0000256" key="1">
    <source>
        <dbReference type="ARBA" id="ARBA00022679"/>
    </source>
</evidence>
<organism evidence="4 5">
    <name type="scientific">Amycolatopsis ultiminotia</name>
    <dbReference type="NCBI Taxonomy" id="543629"/>
    <lineage>
        <taxon>Bacteria</taxon>
        <taxon>Bacillati</taxon>
        <taxon>Actinomycetota</taxon>
        <taxon>Actinomycetes</taxon>
        <taxon>Pseudonocardiales</taxon>
        <taxon>Pseudonocardiaceae</taxon>
        <taxon>Amycolatopsis</taxon>
    </lineage>
</organism>
<sequence length="209" mass="20830">MSTTSGWILAFADRALAAEPRLTSYDQAAGDGDFGANIAGAVRLVRTELAGLPADASATDVLSATAGVFLDRVGGTSGPLFGLLFQALARSAGAELTAAALAEGTAAGLAAIQRVGEAEVGDKTLVDALSPAVDALRALAPDASLTDAFKAAVEAAERGAHSTEDIRARRGRASYVGDHAVGVPDPGAVTIALLFGGPARDTVDTGNVS</sequence>
<dbReference type="PANTHER" id="PTHR28629">
    <property type="entry name" value="TRIOKINASE/FMN CYCLASE"/>
    <property type="match status" value="1"/>
</dbReference>
<dbReference type="InterPro" id="IPR004007">
    <property type="entry name" value="DhaL_dom"/>
</dbReference>
<evidence type="ECO:0000259" key="3">
    <source>
        <dbReference type="PROSITE" id="PS51480"/>
    </source>
</evidence>
<protein>
    <recommendedName>
        <fullName evidence="3">DhaL domain-containing protein</fullName>
    </recommendedName>
</protein>
<comment type="caution">
    <text evidence="4">The sequence shown here is derived from an EMBL/GenBank/DDBJ whole genome shotgun (WGS) entry which is preliminary data.</text>
</comment>
<dbReference type="EMBL" id="BAAAZN010000012">
    <property type="protein sequence ID" value="GAA3563610.1"/>
    <property type="molecule type" value="Genomic_DNA"/>
</dbReference>
<keyword evidence="2" id="KW-0418">Kinase</keyword>
<name>A0ABP6X9Z5_9PSEU</name>
<dbReference type="PANTHER" id="PTHR28629:SF4">
    <property type="entry name" value="TRIOKINASE_FMN CYCLASE"/>
    <property type="match status" value="1"/>
</dbReference>
<dbReference type="InterPro" id="IPR050861">
    <property type="entry name" value="Dihydroxyacetone_Kinase"/>
</dbReference>
<dbReference type="Pfam" id="PF02734">
    <property type="entry name" value="Dak2"/>
    <property type="match status" value="1"/>
</dbReference>
<dbReference type="InterPro" id="IPR012737">
    <property type="entry name" value="DhaK_L_YcgS"/>
</dbReference>
<gene>
    <name evidence="4" type="ORF">GCM10022222_54210</name>
</gene>
<dbReference type="SMART" id="SM01120">
    <property type="entry name" value="Dak2"/>
    <property type="match status" value="1"/>
</dbReference>
<proteinExistence type="predicted"/>
<dbReference type="PROSITE" id="PS51480">
    <property type="entry name" value="DHAL"/>
    <property type="match status" value="1"/>
</dbReference>
<keyword evidence="1" id="KW-0808">Transferase</keyword>
<dbReference type="Proteomes" id="UP001500689">
    <property type="component" value="Unassembled WGS sequence"/>
</dbReference>